<keyword evidence="3" id="KW-1185">Reference proteome</keyword>
<accession>A0AAN9L6R6</accession>
<dbReference type="Proteomes" id="UP001367508">
    <property type="component" value="Unassembled WGS sequence"/>
</dbReference>
<dbReference type="AlphaFoldDB" id="A0AAN9L6R6"/>
<protein>
    <submittedName>
        <fullName evidence="2">Uncharacterized protein</fullName>
    </submittedName>
</protein>
<proteinExistence type="predicted"/>
<feature type="compositionally biased region" description="Acidic residues" evidence="1">
    <location>
        <begin position="86"/>
        <end position="96"/>
    </location>
</feature>
<gene>
    <name evidence="2" type="ORF">VNO77_22887</name>
</gene>
<sequence length="96" mass="10806">MTAHLKEMSTSIEAPQEHRTESSEHEDFDEGQITDERRQWLNPSLQKLLEVSSGTEMSYKRGSTDNKENANRSLPGLVVTVPGFPDGEDEEDNASR</sequence>
<feature type="compositionally biased region" description="Basic and acidic residues" evidence="1">
    <location>
        <begin position="15"/>
        <end position="25"/>
    </location>
</feature>
<evidence type="ECO:0000313" key="3">
    <source>
        <dbReference type="Proteomes" id="UP001367508"/>
    </source>
</evidence>
<comment type="caution">
    <text evidence="2">The sequence shown here is derived from an EMBL/GenBank/DDBJ whole genome shotgun (WGS) entry which is preliminary data.</text>
</comment>
<feature type="region of interest" description="Disordered" evidence="1">
    <location>
        <begin position="1"/>
        <end position="96"/>
    </location>
</feature>
<evidence type="ECO:0000313" key="2">
    <source>
        <dbReference type="EMBL" id="KAK7328768.1"/>
    </source>
</evidence>
<organism evidence="2 3">
    <name type="scientific">Canavalia gladiata</name>
    <name type="common">Sword bean</name>
    <name type="synonym">Dolichos gladiatus</name>
    <dbReference type="NCBI Taxonomy" id="3824"/>
    <lineage>
        <taxon>Eukaryota</taxon>
        <taxon>Viridiplantae</taxon>
        <taxon>Streptophyta</taxon>
        <taxon>Embryophyta</taxon>
        <taxon>Tracheophyta</taxon>
        <taxon>Spermatophyta</taxon>
        <taxon>Magnoliopsida</taxon>
        <taxon>eudicotyledons</taxon>
        <taxon>Gunneridae</taxon>
        <taxon>Pentapetalae</taxon>
        <taxon>rosids</taxon>
        <taxon>fabids</taxon>
        <taxon>Fabales</taxon>
        <taxon>Fabaceae</taxon>
        <taxon>Papilionoideae</taxon>
        <taxon>50 kb inversion clade</taxon>
        <taxon>NPAAA clade</taxon>
        <taxon>indigoferoid/millettioid clade</taxon>
        <taxon>Phaseoleae</taxon>
        <taxon>Canavalia</taxon>
    </lineage>
</organism>
<name>A0AAN9L6R6_CANGL</name>
<reference evidence="2 3" key="1">
    <citation type="submission" date="2024-01" db="EMBL/GenBank/DDBJ databases">
        <title>The genomes of 5 underutilized Papilionoideae crops provide insights into root nodulation and disease resistanc.</title>
        <authorList>
            <person name="Jiang F."/>
        </authorList>
    </citation>
    <scope>NUCLEOTIDE SEQUENCE [LARGE SCALE GENOMIC DNA]</scope>
    <source>
        <strain evidence="2">LVBAO_FW01</strain>
        <tissue evidence="2">Leaves</tissue>
    </source>
</reference>
<evidence type="ECO:0000256" key="1">
    <source>
        <dbReference type="SAM" id="MobiDB-lite"/>
    </source>
</evidence>
<feature type="compositionally biased region" description="Basic and acidic residues" evidence="1">
    <location>
        <begin position="58"/>
        <end position="70"/>
    </location>
</feature>
<dbReference type="EMBL" id="JAYMYQ010000005">
    <property type="protein sequence ID" value="KAK7328768.1"/>
    <property type="molecule type" value="Genomic_DNA"/>
</dbReference>